<proteinExistence type="predicted"/>
<reference evidence="1 2" key="1">
    <citation type="submission" date="2018-12" db="EMBL/GenBank/DDBJ databases">
        <authorList>
            <consortium name="Pathogen Informatics"/>
        </authorList>
    </citation>
    <scope>NUCLEOTIDE SEQUENCE [LARGE SCALE GENOMIC DNA]</scope>
    <source>
        <strain evidence="1 2">NCTC10918</strain>
    </source>
</reference>
<name>A0A3S4Z2G3_9MICC</name>
<accession>A0A3S4Z2G3</accession>
<evidence type="ECO:0000313" key="2">
    <source>
        <dbReference type="Proteomes" id="UP000270988"/>
    </source>
</evidence>
<dbReference type="AlphaFoldDB" id="A0A3S4Z2G3"/>
<dbReference type="EMBL" id="LR134521">
    <property type="protein sequence ID" value="VEJ31094.1"/>
    <property type="molecule type" value="Genomic_DNA"/>
</dbReference>
<organism evidence="1 2">
    <name type="scientific">Rothia dentocariosa</name>
    <dbReference type="NCBI Taxonomy" id="2047"/>
    <lineage>
        <taxon>Bacteria</taxon>
        <taxon>Bacillati</taxon>
        <taxon>Actinomycetota</taxon>
        <taxon>Actinomycetes</taxon>
        <taxon>Micrococcales</taxon>
        <taxon>Micrococcaceae</taxon>
        <taxon>Rothia</taxon>
    </lineage>
</organism>
<gene>
    <name evidence="1" type="ORF">NCTC10918_02392</name>
</gene>
<sequence length="29" mass="3195">MSITKVPDEELLIFDHEIAAPSSGFSGRF</sequence>
<dbReference type="Proteomes" id="UP000270988">
    <property type="component" value="Chromosome"/>
</dbReference>
<evidence type="ECO:0000313" key="1">
    <source>
        <dbReference type="EMBL" id="VEJ31094.1"/>
    </source>
</evidence>
<protein>
    <submittedName>
        <fullName evidence="1">Uncharacterized protein</fullName>
    </submittedName>
</protein>